<keyword evidence="2" id="KW-1185">Reference proteome</keyword>
<evidence type="ECO:0000313" key="1">
    <source>
        <dbReference type="EMBL" id="TSX30755.1"/>
    </source>
</evidence>
<proteinExistence type="predicted"/>
<protein>
    <submittedName>
        <fullName evidence="1">Uncharacterized protein</fullName>
    </submittedName>
</protein>
<dbReference type="EMBL" id="VCAZ01000139">
    <property type="protein sequence ID" value="TSX30755.1"/>
    <property type="molecule type" value="Genomic_DNA"/>
</dbReference>
<reference evidence="1 2" key="1">
    <citation type="journal article" date="2019" name="Genome Biol. Evol.">
        <title>Whole-Genome Sequencing of the Giant Devil Catfish, Bagarius yarrelli.</title>
        <authorList>
            <person name="Jiang W."/>
            <person name="Lv Y."/>
            <person name="Cheng L."/>
            <person name="Yang K."/>
            <person name="Chao B."/>
            <person name="Wang X."/>
            <person name="Li Y."/>
            <person name="Pan X."/>
            <person name="You X."/>
            <person name="Zhang Y."/>
            <person name="Yang J."/>
            <person name="Li J."/>
            <person name="Zhang X."/>
            <person name="Liu S."/>
            <person name="Sun C."/>
            <person name="Yang J."/>
            <person name="Shi Q."/>
        </authorList>
    </citation>
    <scope>NUCLEOTIDE SEQUENCE [LARGE SCALE GENOMIC DNA]</scope>
    <source>
        <strain evidence="1">JWS20170419001</strain>
        <tissue evidence="1">Muscle</tissue>
    </source>
</reference>
<name>A0A556V6Y1_BAGYA</name>
<organism evidence="1 2">
    <name type="scientific">Bagarius yarrelli</name>
    <name type="common">Goonch</name>
    <name type="synonym">Bagrus yarrelli</name>
    <dbReference type="NCBI Taxonomy" id="175774"/>
    <lineage>
        <taxon>Eukaryota</taxon>
        <taxon>Metazoa</taxon>
        <taxon>Chordata</taxon>
        <taxon>Craniata</taxon>
        <taxon>Vertebrata</taxon>
        <taxon>Euteleostomi</taxon>
        <taxon>Actinopterygii</taxon>
        <taxon>Neopterygii</taxon>
        <taxon>Teleostei</taxon>
        <taxon>Ostariophysi</taxon>
        <taxon>Siluriformes</taxon>
        <taxon>Sisoridae</taxon>
        <taxon>Sisorinae</taxon>
        <taxon>Bagarius</taxon>
    </lineage>
</organism>
<comment type="caution">
    <text evidence="1">The sequence shown here is derived from an EMBL/GenBank/DDBJ whole genome shotgun (WGS) entry which is preliminary data.</text>
</comment>
<sequence length="94" mass="10546">MIVILVKAGNLLKETLDLCDSFSISPFRRTVTLLANEQTRDWSDHLFLLGSPSFPVLSVRVKASTHLRASRFPLGCIRRPRRRALIDCVTLAAP</sequence>
<evidence type="ECO:0000313" key="2">
    <source>
        <dbReference type="Proteomes" id="UP000319801"/>
    </source>
</evidence>
<dbReference type="AlphaFoldDB" id="A0A556V6Y1"/>
<accession>A0A556V6Y1</accession>
<dbReference type="Proteomes" id="UP000319801">
    <property type="component" value="Unassembled WGS sequence"/>
</dbReference>
<gene>
    <name evidence="1" type="ORF">Baya_13732</name>
</gene>